<dbReference type="Pfam" id="PF01566">
    <property type="entry name" value="Nramp"/>
    <property type="match status" value="1"/>
</dbReference>
<dbReference type="Proteomes" id="UP000766550">
    <property type="component" value="Unassembled WGS sequence"/>
</dbReference>
<comment type="caution">
    <text evidence="7">The sequence shown here is derived from an EMBL/GenBank/DDBJ whole genome shotgun (WGS) entry which is preliminary data.</text>
</comment>
<keyword evidence="5 6" id="KW-0472">Membrane</keyword>
<keyword evidence="8" id="KW-1185">Reference proteome</keyword>
<evidence type="ECO:0000256" key="4">
    <source>
        <dbReference type="ARBA" id="ARBA00022989"/>
    </source>
</evidence>
<feature type="transmembrane region" description="Helical" evidence="6">
    <location>
        <begin position="375"/>
        <end position="396"/>
    </location>
</feature>
<dbReference type="AlphaFoldDB" id="A0A8J8C4Z2"/>
<feature type="transmembrane region" description="Helical" evidence="6">
    <location>
        <begin position="151"/>
        <end position="169"/>
    </location>
</feature>
<feature type="transmembrane region" description="Helical" evidence="6">
    <location>
        <begin position="316"/>
        <end position="338"/>
    </location>
</feature>
<name>A0A8J8C4Z2_9EURY</name>
<dbReference type="EMBL" id="JAHQXF010000002">
    <property type="protein sequence ID" value="MBV0924689.1"/>
    <property type="molecule type" value="Genomic_DNA"/>
</dbReference>
<feature type="transmembrane region" description="Helical" evidence="6">
    <location>
        <begin position="408"/>
        <end position="431"/>
    </location>
</feature>
<evidence type="ECO:0000256" key="6">
    <source>
        <dbReference type="SAM" id="Phobius"/>
    </source>
</evidence>
<dbReference type="InterPro" id="IPR001046">
    <property type="entry name" value="NRAMP_fam"/>
</dbReference>
<dbReference type="GO" id="GO:0005384">
    <property type="term" value="F:manganese ion transmembrane transporter activity"/>
    <property type="evidence" value="ECO:0007669"/>
    <property type="project" value="TreeGrafter"/>
</dbReference>
<dbReference type="PANTHER" id="PTHR11706">
    <property type="entry name" value="SOLUTE CARRIER PROTEIN FAMILY 11 MEMBER"/>
    <property type="match status" value="1"/>
</dbReference>
<sequence>MATRDTRSLRERLSGMGPTWLAGAIATGPATIGALVTAGASFDYALLWVVVLSAVMGATAQYLAMRLGLLTEAGIVAAVEENLGDAWAWLLVADTVVAAGVAQLVIMKTLAGVSAEVAGFSPVVWAVFWGVVLAVGLAGGGYEYAERGAKVLVSLVVVLFVASLFVVPIDYGAAAAGLVPAIPAGVEGALLAAGILGGAVHIALVTMQSYTMRARGWTIDDADLAVFDVGASMLVAFGVASLAIFLVAASVLSDPGLGAVGAATALGPLVGSNAKWLFLLGLWGAAVTTLGGNTVVPPYVLADKMGWAQDTADSRYRAAIAGFALLSALGVFIPGAVFGLLVQALAIGFVGTPFVLALVLYLLNDPTAVPETNSLLENVGGLLVVGISTVVAGQWVRRVASGGVTDPVSLAILAFAAVLAAAMVGLAALFVRDRLRDEGERAVPAD</sequence>
<protein>
    <submittedName>
        <fullName evidence="7">Divalent metal cation transporter</fullName>
    </submittedName>
</protein>
<dbReference type="GO" id="GO:0005886">
    <property type="term" value="C:plasma membrane"/>
    <property type="evidence" value="ECO:0007669"/>
    <property type="project" value="TreeGrafter"/>
</dbReference>
<evidence type="ECO:0000313" key="8">
    <source>
        <dbReference type="Proteomes" id="UP000766550"/>
    </source>
</evidence>
<evidence type="ECO:0000256" key="5">
    <source>
        <dbReference type="ARBA" id="ARBA00023136"/>
    </source>
</evidence>
<keyword evidence="2" id="KW-0813">Transport</keyword>
<evidence type="ECO:0000256" key="1">
    <source>
        <dbReference type="ARBA" id="ARBA00004141"/>
    </source>
</evidence>
<evidence type="ECO:0000256" key="3">
    <source>
        <dbReference type="ARBA" id="ARBA00022692"/>
    </source>
</evidence>
<feature type="transmembrane region" description="Helical" evidence="6">
    <location>
        <begin position="224"/>
        <end position="248"/>
    </location>
</feature>
<keyword evidence="4 6" id="KW-1133">Transmembrane helix</keyword>
<dbReference type="GO" id="GO:0015086">
    <property type="term" value="F:cadmium ion transmembrane transporter activity"/>
    <property type="evidence" value="ECO:0007669"/>
    <property type="project" value="TreeGrafter"/>
</dbReference>
<organism evidence="7 8">
    <name type="scientific">Haloarcula limicola</name>
    <dbReference type="NCBI Taxonomy" id="1429915"/>
    <lineage>
        <taxon>Archaea</taxon>
        <taxon>Methanobacteriati</taxon>
        <taxon>Methanobacteriota</taxon>
        <taxon>Stenosarchaea group</taxon>
        <taxon>Halobacteria</taxon>
        <taxon>Halobacteriales</taxon>
        <taxon>Haloarculaceae</taxon>
        <taxon>Haloarcula</taxon>
    </lineage>
</organism>
<evidence type="ECO:0000256" key="2">
    <source>
        <dbReference type="ARBA" id="ARBA00022448"/>
    </source>
</evidence>
<feature type="transmembrane region" description="Helical" evidence="6">
    <location>
        <begin position="189"/>
        <end position="212"/>
    </location>
</feature>
<accession>A0A8J8C4Z2</accession>
<dbReference type="GO" id="GO:0034755">
    <property type="term" value="P:iron ion transmembrane transport"/>
    <property type="evidence" value="ECO:0007669"/>
    <property type="project" value="TreeGrafter"/>
</dbReference>
<dbReference type="RefSeq" id="WP_206674437.1">
    <property type="nucleotide sequence ID" value="NZ_JAHQXF010000002.1"/>
</dbReference>
<dbReference type="OrthoDB" id="327373at2157"/>
<dbReference type="PANTHER" id="PTHR11706:SF33">
    <property type="entry name" value="NATURAL RESISTANCE-ASSOCIATED MACROPHAGE PROTEIN 2"/>
    <property type="match status" value="1"/>
</dbReference>
<feature type="transmembrane region" description="Helical" evidence="6">
    <location>
        <begin position="276"/>
        <end position="296"/>
    </location>
</feature>
<reference evidence="7 8" key="1">
    <citation type="submission" date="2021-06" db="EMBL/GenBank/DDBJ databases">
        <title>New haloarchaea isolates fom saline soil.</title>
        <authorList>
            <person name="Duran-Viseras A."/>
            <person name="Sanchez-Porro C.S."/>
            <person name="Ventosa A."/>
        </authorList>
    </citation>
    <scope>NUCLEOTIDE SEQUENCE [LARGE SCALE GENOMIC DNA]</scope>
    <source>
        <strain evidence="7 8">JCM 183640</strain>
    </source>
</reference>
<feature type="transmembrane region" description="Helical" evidence="6">
    <location>
        <begin position="344"/>
        <end position="363"/>
    </location>
</feature>
<gene>
    <name evidence="7" type="ORF">KTS45_10815</name>
</gene>
<feature type="transmembrane region" description="Helical" evidence="6">
    <location>
        <begin position="118"/>
        <end position="139"/>
    </location>
</feature>
<keyword evidence="3 6" id="KW-0812">Transmembrane</keyword>
<evidence type="ECO:0000313" key="7">
    <source>
        <dbReference type="EMBL" id="MBV0924689.1"/>
    </source>
</evidence>
<feature type="transmembrane region" description="Helical" evidence="6">
    <location>
        <begin position="46"/>
        <end position="65"/>
    </location>
</feature>
<feature type="transmembrane region" description="Helical" evidence="6">
    <location>
        <begin position="86"/>
        <end position="106"/>
    </location>
</feature>
<comment type="subcellular location">
    <subcellularLocation>
        <location evidence="1">Membrane</location>
        <topology evidence="1">Multi-pass membrane protein</topology>
    </subcellularLocation>
</comment>
<feature type="transmembrane region" description="Helical" evidence="6">
    <location>
        <begin position="20"/>
        <end position="40"/>
    </location>
</feature>
<proteinExistence type="predicted"/>